<keyword evidence="6" id="KW-0378">Hydrolase</keyword>
<dbReference type="GO" id="GO:0016787">
    <property type="term" value="F:hydrolase activity"/>
    <property type="evidence" value="ECO:0007669"/>
    <property type="project" value="UniProtKB-KW"/>
</dbReference>
<dbReference type="Pfam" id="PF13359">
    <property type="entry name" value="DDE_Tnp_4"/>
    <property type="match status" value="1"/>
</dbReference>
<dbReference type="GO" id="GO:0046872">
    <property type="term" value="F:metal ion binding"/>
    <property type="evidence" value="ECO:0007669"/>
    <property type="project" value="UniProtKB-KW"/>
</dbReference>
<comment type="similarity">
    <text evidence="3">Belongs to the HARBI1 family.</text>
</comment>
<evidence type="ECO:0000256" key="5">
    <source>
        <dbReference type="ARBA" id="ARBA00022723"/>
    </source>
</evidence>
<dbReference type="GO" id="GO:0004518">
    <property type="term" value="F:nuclease activity"/>
    <property type="evidence" value="ECO:0007669"/>
    <property type="project" value="UniProtKB-KW"/>
</dbReference>
<feature type="domain" description="DDE Tnp4" evidence="8">
    <location>
        <begin position="116"/>
        <end position="281"/>
    </location>
</feature>
<evidence type="ECO:0000256" key="1">
    <source>
        <dbReference type="ARBA" id="ARBA00001968"/>
    </source>
</evidence>
<dbReference type="GO" id="GO:0005634">
    <property type="term" value="C:nucleus"/>
    <property type="evidence" value="ECO:0007669"/>
    <property type="project" value="UniProtKB-SubCell"/>
</dbReference>
<evidence type="ECO:0000256" key="2">
    <source>
        <dbReference type="ARBA" id="ARBA00004123"/>
    </source>
</evidence>
<evidence type="ECO:0000256" key="6">
    <source>
        <dbReference type="ARBA" id="ARBA00022801"/>
    </source>
</evidence>
<reference evidence="9" key="1">
    <citation type="submission" date="2022-03" db="EMBL/GenBank/DDBJ databases">
        <authorList>
            <person name="Sayadi A."/>
        </authorList>
    </citation>
    <scope>NUCLEOTIDE SEQUENCE</scope>
</reference>
<dbReference type="PANTHER" id="PTHR22930:SF269">
    <property type="entry name" value="NUCLEASE HARBI1-LIKE PROTEIN"/>
    <property type="match status" value="1"/>
</dbReference>
<evidence type="ECO:0000313" key="10">
    <source>
        <dbReference type="Proteomes" id="UP001152888"/>
    </source>
</evidence>
<evidence type="ECO:0000256" key="4">
    <source>
        <dbReference type="ARBA" id="ARBA00022722"/>
    </source>
</evidence>
<evidence type="ECO:0000313" key="9">
    <source>
        <dbReference type="EMBL" id="CAH2013160.1"/>
    </source>
</evidence>
<dbReference type="EMBL" id="CAKOFQ010008277">
    <property type="protein sequence ID" value="CAH2013160.1"/>
    <property type="molecule type" value="Genomic_DNA"/>
</dbReference>
<dbReference type="OrthoDB" id="6759269at2759"/>
<organism evidence="9 10">
    <name type="scientific">Acanthoscelides obtectus</name>
    <name type="common">Bean weevil</name>
    <name type="synonym">Bruchus obtectus</name>
    <dbReference type="NCBI Taxonomy" id="200917"/>
    <lineage>
        <taxon>Eukaryota</taxon>
        <taxon>Metazoa</taxon>
        <taxon>Ecdysozoa</taxon>
        <taxon>Arthropoda</taxon>
        <taxon>Hexapoda</taxon>
        <taxon>Insecta</taxon>
        <taxon>Pterygota</taxon>
        <taxon>Neoptera</taxon>
        <taxon>Endopterygota</taxon>
        <taxon>Coleoptera</taxon>
        <taxon>Polyphaga</taxon>
        <taxon>Cucujiformia</taxon>
        <taxon>Chrysomeloidea</taxon>
        <taxon>Chrysomelidae</taxon>
        <taxon>Bruchinae</taxon>
        <taxon>Bruchini</taxon>
        <taxon>Acanthoscelides</taxon>
    </lineage>
</organism>
<gene>
    <name evidence="9" type="ORF">ACAOBT_LOCUS33247</name>
</gene>
<dbReference type="InterPro" id="IPR045249">
    <property type="entry name" value="HARBI1-like"/>
</dbReference>
<dbReference type="AlphaFoldDB" id="A0A9P0MFH3"/>
<keyword evidence="7" id="KW-0539">Nucleus</keyword>
<comment type="caution">
    <text evidence="9">The sequence shown here is derived from an EMBL/GenBank/DDBJ whole genome shotgun (WGS) entry which is preliminary data.</text>
</comment>
<proteinExistence type="inferred from homology"/>
<comment type="cofactor">
    <cofactor evidence="1">
        <name>a divalent metal cation</name>
        <dbReference type="ChEBI" id="CHEBI:60240"/>
    </cofactor>
</comment>
<keyword evidence="4" id="KW-0540">Nuclease</keyword>
<dbReference type="PANTHER" id="PTHR22930">
    <property type="match status" value="1"/>
</dbReference>
<name>A0A9P0MFH3_ACAOB</name>
<keyword evidence="10" id="KW-1185">Reference proteome</keyword>
<evidence type="ECO:0000256" key="3">
    <source>
        <dbReference type="ARBA" id="ARBA00006958"/>
    </source>
</evidence>
<keyword evidence="5" id="KW-0479">Metal-binding</keyword>
<evidence type="ECO:0000259" key="8">
    <source>
        <dbReference type="Pfam" id="PF13359"/>
    </source>
</evidence>
<dbReference type="InterPro" id="IPR027806">
    <property type="entry name" value="HARBI1_dom"/>
</dbReference>
<comment type="subcellular location">
    <subcellularLocation>
        <location evidence="2">Nucleus</location>
    </subcellularLocation>
</comment>
<dbReference type="Proteomes" id="UP001152888">
    <property type="component" value="Unassembled WGS sequence"/>
</dbReference>
<sequence length="332" mass="37973">MHHTISLHRRFLIGPRLNPALKKIVEESKIDSLLYGEDFPERLKNQQEIQRSIIEAEERGGETDGEPEEAISDTIQPLQVPIQKTQMNMPKNQEEWLQIAKGFEKRWNFPHCLGSIDGKHCILQTPANSGSDYFNYKSTFSIVLLALVDYHNNFLFADVGCQGRISDGGVFAHTSFCKTLYAGTLKLPEESILPGRTENVPYVFVADDAFALHKHILKLYGGTHENNSPKRTFNYRLSRARRVVENAFGILSSVFRVLRKPILLKEDNAALVVLSCVYLHNFLRRSKTSRNIYAPPGSFDIEPNTRVFYFLNESSRRIRMQDTSLSRPKEVT</sequence>
<evidence type="ECO:0000256" key="7">
    <source>
        <dbReference type="ARBA" id="ARBA00023242"/>
    </source>
</evidence>
<protein>
    <recommendedName>
        <fullName evidence="8">DDE Tnp4 domain-containing protein</fullName>
    </recommendedName>
</protein>
<accession>A0A9P0MFH3</accession>